<dbReference type="PANTHER" id="PTHR18957">
    <property type="entry name" value="CENTLEIN"/>
    <property type="match status" value="1"/>
</dbReference>
<dbReference type="EMBL" id="HACG01026948">
    <property type="protein sequence ID" value="CEK73813.1"/>
    <property type="molecule type" value="Transcribed_RNA"/>
</dbReference>
<dbReference type="GO" id="GO:0005814">
    <property type="term" value="C:centriole"/>
    <property type="evidence" value="ECO:0007669"/>
    <property type="project" value="TreeGrafter"/>
</dbReference>
<feature type="coiled-coil region" evidence="1">
    <location>
        <begin position="308"/>
        <end position="422"/>
    </location>
</feature>
<organism evidence="2">
    <name type="scientific">Arion vulgaris</name>
    <dbReference type="NCBI Taxonomy" id="1028688"/>
    <lineage>
        <taxon>Eukaryota</taxon>
        <taxon>Metazoa</taxon>
        <taxon>Spiralia</taxon>
        <taxon>Lophotrochozoa</taxon>
        <taxon>Mollusca</taxon>
        <taxon>Gastropoda</taxon>
        <taxon>Heterobranchia</taxon>
        <taxon>Euthyneura</taxon>
        <taxon>Panpulmonata</taxon>
        <taxon>Eupulmonata</taxon>
        <taxon>Stylommatophora</taxon>
        <taxon>Helicina</taxon>
        <taxon>Arionoidea</taxon>
        <taxon>Arionidae</taxon>
        <taxon>Arion</taxon>
    </lineage>
</organism>
<evidence type="ECO:0000256" key="1">
    <source>
        <dbReference type="SAM" id="Coils"/>
    </source>
</evidence>
<dbReference type="GO" id="GO:0010457">
    <property type="term" value="P:centriole-centriole cohesion"/>
    <property type="evidence" value="ECO:0007669"/>
    <property type="project" value="TreeGrafter"/>
</dbReference>
<accession>A0A0B6ZYX6</accession>
<feature type="coiled-coil region" evidence="1">
    <location>
        <begin position="193"/>
        <end position="224"/>
    </location>
</feature>
<protein>
    <submittedName>
        <fullName evidence="2">Uncharacterized protein</fullName>
    </submittedName>
</protein>
<evidence type="ECO:0000313" key="2">
    <source>
        <dbReference type="EMBL" id="CEK73813.1"/>
    </source>
</evidence>
<dbReference type="PANTHER" id="PTHR18957:SF0">
    <property type="entry name" value="CENTLEIN"/>
    <property type="match status" value="1"/>
</dbReference>
<dbReference type="GO" id="GO:0005813">
    <property type="term" value="C:centrosome"/>
    <property type="evidence" value="ECO:0007669"/>
    <property type="project" value="TreeGrafter"/>
</dbReference>
<proteinExistence type="predicted"/>
<reference evidence="2" key="1">
    <citation type="submission" date="2014-12" db="EMBL/GenBank/DDBJ databases">
        <title>Insight into the proteome of Arion vulgaris.</title>
        <authorList>
            <person name="Aradska J."/>
            <person name="Bulat T."/>
            <person name="Smidak R."/>
            <person name="Sarate P."/>
            <person name="Gangsoo J."/>
            <person name="Sialana F."/>
            <person name="Bilban M."/>
            <person name="Lubec G."/>
        </authorList>
    </citation>
    <scope>NUCLEOTIDE SEQUENCE</scope>
    <source>
        <tissue evidence="2">Skin</tissue>
    </source>
</reference>
<sequence>VRRELHELWTSHNQLIEHSGQQADLIRQLQSLQQDTQKMMNNQEDAFCVESSSLQQMFSDVSSRYESAKRIETELRQQVLELKKCIMDKDDVISSLQSQQEAMYHPYNQHSADSSHELKSHPDYSNSFLDIVQEVDSIDKQGTQSSRARGRSLSRLHDLENRNNNLDIKRTRSLSPPVKDTESRLEPFDVSKVVKLQKAYDLKSRQLEEMRKAHDRRLQRFQNLQASYRLAREEIKALEFSRGMKPKKPKRADSRSLQNENSDQVWNELAYFKAENRTLQVDRMSFQEEVDLLRVQASEDVASIHELKMAIQSQKEEYEFQMRSLRRERRDGRETDKQLSLLKVQVQNKSLHIGKLERDIVNAISQRDHLIQEKSKLISQLTNTQQEASKHRMELADVKHQLQSLRHKLRDLQQIYDTEKHNKRNIDDNNLNVVSAV</sequence>
<gene>
    <name evidence="2" type="primary">ORF88360</name>
</gene>
<dbReference type="InterPro" id="IPR038810">
    <property type="entry name" value="CNTLN"/>
</dbReference>
<keyword evidence="1" id="KW-0175">Coiled coil</keyword>
<name>A0A0B6ZYX6_9EUPU</name>
<dbReference type="AlphaFoldDB" id="A0A0B6ZYX6"/>
<feature type="non-terminal residue" evidence="2">
    <location>
        <position position="1"/>
    </location>
</feature>
<feature type="non-terminal residue" evidence="2">
    <location>
        <position position="437"/>
    </location>
</feature>